<dbReference type="InterPro" id="IPR011032">
    <property type="entry name" value="GroES-like_sf"/>
</dbReference>
<dbReference type="Pfam" id="PF00107">
    <property type="entry name" value="ADH_zinc_N"/>
    <property type="match status" value="1"/>
</dbReference>
<dbReference type="GO" id="GO:0016491">
    <property type="term" value="F:oxidoreductase activity"/>
    <property type="evidence" value="ECO:0007669"/>
    <property type="project" value="InterPro"/>
</dbReference>
<dbReference type="RefSeq" id="WP_188939512.1">
    <property type="nucleotide sequence ID" value="NZ_BMNA01000001.1"/>
</dbReference>
<accession>A0A917SIR4</accession>
<dbReference type="SMART" id="SM00829">
    <property type="entry name" value="PKS_ER"/>
    <property type="match status" value="1"/>
</dbReference>
<keyword evidence="1" id="KW-0521">NADP</keyword>
<evidence type="ECO:0000313" key="3">
    <source>
        <dbReference type="EMBL" id="GGL84495.1"/>
    </source>
</evidence>
<evidence type="ECO:0000256" key="1">
    <source>
        <dbReference type="ARBA" id="ARBA00022857"/>
    </source>
</evidence>
<dbReference type="SUPFAM" id="SSF50129">
    <property type="entry name" value="GroES-like"/>
    <property type="match status" value="1"/>
</dbReference>
<reference evidence="3" key="1">
    <citation type="journal article" date="2014" name="Int. J. Syst. Evol. Microbiol.">
        <title>Complete genome sequence of Corynebacterium casei LMG S-19264T (=DSM 44701T), isolated from a smear-ripened cheese.</title>
        <authorList>
            <consortium name="US DOE Joint Genome Institute (JGI-PGF)"/>
            <person name="Walter F."/>
            <person name="Albersmeier A."/>
            <person name="Kalinowski J."/>
            <person name="Ruckert C."/>
        </authorList>
    </citation>
    <scope>NUCLEOTIDE SEQUENCE</scope>
    <source>
        <strain evidence="3">CGMCC 4.7308</strain>
    </source>
</reference>
<keyword evidence="4" id="KW-1185">Reference proteome</keyword>
<evidence type="ECO:0000313" key="4">
    <source>
        <dbReference type="Proteomes" id="UP000655208"/>
    </source>
</evidence>
<dbReference type="Pfam" id="PF08240">
    <property type="entry name" value="ADH_N"/>
    <property type="match status" value="1"/>
</dbReference>
<dbReference type="Gene3D" id="3.40.50.720">
    <property type="entry name" value="NAD(P)-binding Rossmann-like Domain"/>
    <property type="match status" value="1"/>
</dbReference>
<dbReference type="InterPro" id="IPR036291">
    <property type="entry name" value="NAD(P)-bd_dom_sf"/>
</dbReference>
<protein>
    <submittedName>
        <fullName evidence="3">Zn-dependent oxidoreductase</fullName>
    </submittedName>
</protein>
<dbReference type="SUPFAM" id="SSF51735">
    <property type="entry name" value="NAD(P)-binding Rossmann-fold domains"/>
    <property type="match status" value="1"/>
</dbReference>
<dbReference type="Proteomes" id="UP000655208">
    <property type="component" value="Unassembled WGS sequence"/>
</dbReference>
<reference evidence="3" key="2">
    <citation type="submission" date="2020-09" db="EMBL/GenBank/DDBJ databases">
        <authorList>
            <person name="Sun Q."/>
            <person name="Zhou Y."/>
        </authorList>
    </citation>
    <scope>NUCLEOTIDE SEQUENCE</scope>
    <source>
        <strain evidence="3">CGMCC 4.7308</strain>
    </source>
</reference>
<feature type="domain" description="Enoyl reductase (ER)" evidence="2">
    <location>
        <begin position="13"/>
        <end position="317"/>
    </location>
</feature>
<sequence>MLALYASHPDAGDPLSAVRVGERPEPVPPPGWVRIRMAAGALNRHDLWTLRGVGIPASQFPMVLGCEGAGVLDDGTPVVVYPVVADAARYPDETVDPHRSLFTERHQGLLAEYAVVPARNAVPYRDRSVEEAAVLGVTYLTAYRMLFTRSGVRPGDTVLVQGASGGVSTALVQLGRAAGLRVWATSRSEAGRARALALGADAAYEPGARLPERVDAVLESVGEPTWAHSLRAVRPGGVVVCCGATGGAQPPADLQRVFFQQISVVGSTMGTLDEFRSLMDFLATTGTRPVVDEQVPLQEAPDALRRMDTGAPGKIVVTVGSHR</sequence>
<proteinExistence type="predicted"/>
<dbReference type="AlphaFoldDB" id="A0A917SIR4"/>
<dbReference type="Gene3D" id="3.90.180.10">
    <property type="entry name" value="Medium-chain alcohol dehydrogenases, catalytic domain"/>
    <property type="match status" value="1"/>
</dbReference>
<dbReference type="InterPro" id="IPR051603">
    <property type="entry name" value="Zinc-ADH_QOR/CCCR"/>
</dbReference>
<dbReference type="InterPro" id="IPR013149">
    <property type="entry name" value="ADH-like_C"/>
</dbReference>
<dbReference type="PANTHER" id="PTHR44154:SF1">
    <property type="entry name" value="QUINONE OXIDOREDUCTASE"/>
    <property type="match status" value="1"/>
</dbReference>
<evidence type="ECO:0000259" key="2">
    <source>
        <dbReference type="SMART" id="SM00829"/>
    </source>
</evidence>
<dbReference type="InterPro" id="IPR013154">
    <property type="entry name" value="ADH-like_N"/>
</dbReference>
<gene>
    <name evidence="3" type="ORF">GCM10011594_00170</name>
</gene>
<name>A0A917SIR4_9ACTN</name>
<organism evidence="3 4">
    <name type="scientific">Nakamurella endophytica</name>
    <dbReference type="NCBI Taxonomy" id="1748367"/>
    <lineage>
        <taxon>Bacteria</taxon>
        <taxon>Bacillati</taxon>
        <taxon>Actinomycetota</taxon>
        <taxon>Actinomycetes</taxon>
        <taxon>Nakamurellales</taxon>
        <taxon>Nakamurellaceae</taxon>
        <taxon>Nakamurella</taxon>
    </lineage>
</organism>
<dbReference type="PANTHER" id="PTHR44154">
    <property type="entry name" value="QUINONE OXIDOREDUCTASE"/>
    <property type="match status" value="1"/>
</dbReference>
<comment type="caution">
    <text evidence="3">The sequence shown here is derived from an EMBL/GenBank/DDBJ whole genome shotgun (WGS) entry which is preliminary data.</text>
</comment>
<dbReference type="InterPro" id="IPR020843">
    <property type="entry name" value="ER"/>
</dbReference>
<dbReference type="EMBL" id="BMNA01000001">
    <property type="protein sequence ID" value="GGL84495.1"/>
    <property type="molecule type" value="Genomic_DNA"/>
</dbReference>